<evidence type="ECO:0000256" key="1">
    <source>
        <dbReference type="SAM" id="MobiDB-lite"/>
    </source>
</evidence>
<gene>
    <name evidence="2" type="ORF">ENJ51_12070</name>
</gene>
<feature type="region of interest" description="Disordered" evidence="1">
    <location>
        <begin position="75"/>
        <end position="94"/>
    </location>
</feature>
<proteinExistence type="predicted"/>
<reference evidence="2" key="1">
    <citation type="journal article" date="2020" name="mSystems">
        <title>Genome- and Community-Level Interaction Insights into Carbon Utilization and Element Cycling Functions of Hydrothermarchaeota in Hydrothermal Sediment.</title>
        <authorList>
            <person name="Zhou Z."/>
            <person name="Liu Y."/>
            <person name="Xu W."/>
            <person name="Pan J."/>
            <person name="Luo Z.H."/>
            <person name="Li M."/>
        </authorList>
    </citation>
    <scope>NUCLEOTIDE SEQUENCE [LARGE SCALE GENOMIC DNA]</scope>
    <source>
        <strain evidence="2">HyVt-493</strain>
    </source>
</reference>
<evidence type="ECO:0000313" key="2">
    <source>
        <dbReference type="EMBL" id="HFC93536.1"/>
    </source>
</evidence>
<accession>A0A7V2T558</accession>
<dbReference type="AlphaFoldDB" id="A0A7V2T558"/>
<dbReference type="EMBL" id="DRMS01000459">
    <property type="protein sequence ID" value="HFC93536.1"/>
    <property type="molecule type" value="Genomic_DNA"/>
</dbReference>
<comment type="caution">
    <text evidence="2">The sequence shown here is derived from an EMBL/GenBank/DDBJ whole genome shotgun (WGS) entry which is preliminary data.</text>
</comment>
<organism evidence="2">
    <name type="scientific">Leucothrix mucor</name>
    <dbReference type="NCBI Taxonomy" id="45248"/>
    <lineage>
        <taxon>Bacteria</taxon>
        <taxon>Pseudomonadati</taxon>
        <taxon>Pseudomonadota</taxon>
        <taxon>Gammaproteobacteria</taxon>
        <taxon>Thiotrichales</taxon>
        <taxon>Thiotrichaceae</taxon>
        <taxon>Leucothrix</taxon>
    </lineage>
</organism>
<name>A0A7V2T558_LEUMU</name>
<sequence length="94" mass="10473">MSSPDNNILIPVVSDLIIPGDPLLKKEAYEKLSDESAYADNLNLRINELEDAIGQNDATSLSRAYAIREEASRKTTKTDYAKIEADDQKKEKDS</sequence>
<protein>
    <submittedName>
        <fullName evidence="2">Uncharacterized protein</fullName>
    </submittedName>
</protein>
<dbReference type="Proteomes" id="UP000885750">
    <property type="component" value="Unassembled WGS sequence"/>
</dbReference>